<dbReference type="SUPFAM" id="SSF55486">
    <property type="entry name" value="Metalloproteases ('zincins'), catalytic domain"/>
    <property type="match status" value="1"/>
</dbReference>
<sequence length="289" mass="31250">MSSKEPFLVRFARDYGWRAYAIPVLTVITVWVLFDVFSADQPANGASGEASTSLSTPTSTLRAGPDPAQAEPQSVPLTELPPGGSYTETGAGTFRQVGAALPRVGEGQEQTFTYVIEIEDGVNTAAYGGDDAFVAAVDATLSDPKGWTADPAFAFEHVSGDEDPDLRIQLTSLSTTHELCGNDIEMETSCFYSDGGRVMINESRWIRGAAPFKGDLGSYRQYLINHEVGHGLGYAAHDACTAPGELAPIMMQQTLSLNNSELFRIDPDEVYPDDDATCEFNPWPYPRGF</sequence>
<feature type="transmembrane region" description="Helical" evidence="2">
    <location>
        <begin position="20"/>
        <end position="37"/>
    </location>
</feature>
<dbReference type="PATRIC" id="fig|92706.3.peg.856"/>
<organism evidence="4 5">
    <name type="scientific">[Brevibacterium] flavum</name>
    <dbReference type="NCBI Taxonomy" id="92706"/>
    <lineage>
        <taxon>Bacteria</taxon>
        <taxon>Bacillati</taxon>
        <taxon>Actinomycetota</taxon>
        <taxon>Actinomycetes</taxon>
        <taxon>Mycobacteriales</taxon>
        <taxon>Corynebacteriaceae</taxon>
        <taxon>Corynebacterium</taxon>
    </lineage>
</organism>
<dbReference type="EMBL" id="CP011309">
    <property type="protein sequence ID" value="AKF26801.1"/>
    <property type="molecule type" value="Genomic_DNA"/>
</dbReference>
<protein>
    <submittedName>
        <fullName evidence="4">Membrane protein</fullName>
    </submittedName>
</protein>
<evidence type="ECO:0000259" key="3">
    <source>
        <dbReference type="Pfam" id="PF11350"/>
    </source>
</evidence>
<gene>
    <name evidence="4" type="ORF">YH66_04130</name>
</gene>
<keyword evidence="2" id="KW-0812">Transmembrane</keyword>
<keyword evidence="2" id="KW-1133">Transmembrane helix</keyword>
<evidence type="ECO:0000256" key="2">
    <source>
        <dbReference type="SAM" id="Phobius"/>
    </source>
</evidence>
<dbReference type="HOGENOM" id="CLU_037318_0_0_11"/>
<evidence type="ECO:0000313" key="4">
    <source>
        <dbReference type="EMBL" id="AKF26801.1"/>
    </source>
</evidence>
<feature type="region of interest" description="Disordered" evidence="1">
    <location>
        <begin position="43"/>
        <end position="89"/>
    </location>
</feature>
<name>A0A0F6WPW6_9CORY</name>
<dbReference type="InterPro" id="IPR022603">
    <property type="entry name" value="DUF3152"/>
</dbReference>
<dbReference type="Proteomes" id="UP000034037">
    <property type="component" value="Chromosome"/>
</dbReference>
<keyword evidence="2" id="KW-0472">Membrane</keyword>
<proteinExistence type="predicted"/>
<feature type="domain" description="DUF3152" evidence="3">
    <location>
        <begin position="80"/>
        <end position="286"/>
    </location>
</feature>
<reference evidence="4 5" key="1">
    <citation type="submission" date="2015-04" db="EMBL/GenBank/DDBJ databases">
        <title>Complete Genome Sequence of Brevibacterium flavum ATCC 15168.</title>
        <authorList>
            <person name="Ahn J."/>
            <person name="Park G."/>
            <person name="Jeon W."/>
            <person name="Jang Y."/>
            <person name="Jang M."/>
            <person name="Lee H."/>
            <person name="Lee H."/>
        </authorList>
    </citation>
    <scope>NUCLEOTIDE SEQUENCE [LARGE SCALE GENOMIC DNA]</scope>
    <source>
        <strain evidence="4 5">ATCC 15168</strain>
    </source>
</reference>
<evidence type="ECO:0000313" key="5">
    <source>
        <dbReference type="Proteomes" id="UP000034037"/>
    </source>
</evidence>
<evidence type="ECO:0000256" key="1">
    <source>
        <dbReference type="SAM" id="MobiDB-lite"/>
    </source>
</evidence>
<feature type="compositionally biased region" description="Low complexity" evidence="1">
    <location>
        <begin position="51"/>
        <end position="61"/>
    </location>
</feature>
<dbReference type="RefSeq" id="WP_034983598.1">
    <property type="nucleotide sequence ID" value="NZ_CP011309.1"/>
</dbReference>
<dbReference type="AlphaFoldDB" id="A0A0F6WPW6"/>
<dbReference type="Pfam" id="PF11350">
    <property type="entry name" value="DUF3152"/>
    <property type="match status" value="1"/>
</dbReference>
<accession>A0A0F6WPW6</accession>
<keyword evidence="5" id="KW-1185">Reference proteome</keyword>